<dbReference type="Proteomes" id="UP000473699">
    <property type="component" value="Unassembled WGS sequence"/>
</dbReference>
<feature type="transmembrane region" description="Helical" evidence="7">
    <location>
        <begin position="12"/>
        <end position="32"/>
    </location>
</feature>
<dbReference type="AlphaFoldDB" id="A0A6L5YES0"/>
<comment type="similarity">
    <text evidence="2">Belongs to the chromate ion transporter (CHR) (TC 2.A.51) family.</text>
</comment>
<evidence type="ECO:0000256" key="4">
    <source>
        <dbReference type="ARBA" id="ARBA00022692"/>
    </source>
</evidence>
<proteinExistence type="inferred from homology"/>
<evidence type="ECO:0000256" key="6">
    <source>
        <dbReference type="ARBA" id="ARBA00023136"/>
    </source>
</evidence>
<keyword evidence="3" id="KW-1003">Cell membrane</keyword>
<dbReference type="PANTHER" id="PTHR43663">
    <property type="entry name" value="CHROMATE TRANSPORT PROTEIN-RELATED"/>
    <property type="match status" value="1"/>
</dbReference>
<dbReference type="InterPro" id="IPR003370">
    <property type="entry name" value="Chromate_transpt"/>
</dbReference>
<organism evidence="8 9">
    <name type="scientific">Pyramidobacter porci</name>
    <dbReference type="NCBI Taxonomy" id="2605789"/>
    <lineage>
        <taxon>Bacteria</taxon>
        <taxon>Thermotogati</taxon>
        <taxon>Synergistota</taxon>
        <taxon>Synergistia</taxon>
        <taxon>Synergistales</taxon>
        <taxon>Dethiosulfovibrionaceae</taxon>
        <taxon>Pyramidobacter</taxon>
    </lineage>
</organism>
<feature type="transmembrane region" description="Helical" evidence="7">
    <location>
        <begin position="77"/>
        <end position="99"/>
    </location>
</feature>
<comment type="subcellular location">
    <subcellularLocation>
        <location evidence="1">Cell membrane</location>
        <topology evidence="1">Multi-pass membrane protein</topology>
    </subcellularLocation>
</comment>
<keyword evidence="4 7" id="KW-0812">Transmembrane</keyword>
<keyword evidence="9" id="KW-1185">Reference proteome</keyword>
<evidence type="ECO:0000256" key="5">
    <source>
        <dbReference type="ARBA" id="ARBA00022989"/>
    </source>
</evidence>
<dbReference type="GO" id="GO:0005886">
    <property type="term" value="C:plasma membrane"/>
    <property type="evidence" value="ECO:0007669"/>
    <property type="project" value="UniProtKB-SubCell"/>
</dbReference>
<evidence type="ECO:0000313" key="9">
    <source>
        <dbReference type="Proteomes" id="UP000473699"/>
    </source>
</evidence>
<evidence type="ECO:0000313" key="8">
    <source>
        <dbReference type="EMBL" id="MST56600.1"/>
    </source>
</evidence>
<keyword evidence="6 7" id="KW-0472">Membrane</keyword>
<accession>A0A6L5YES0</accession>
<dbReference type="EMBL" id="VUNH01000014">
    <property type="protein sequence ID" value="MST56600.1"/>
    <property type="molecule type" value="Genomic_DNA"/>
</dbReference>
<evidence type="ECO:0000256" key="2">
    <source>
        <dbReference type="ARBA" id="ARBA00005262"/>
    </source>
</evidence>
<sequence length="194" mass="20855">MKKPGILLRLLRVFMKVGFFTFGGGYAMISLIEHLCVEREGWITHDDMMNVVVIAESTPGPIAINCATFVGYRQAGLGGALAATLGIVLPSFAVIYLIASRFDRFLAIKAVSSAFQGIKLSVGLLVLDAGIRMVRKMPRKARPRLFMAGAFLTMGASEIFALKISSIALLSCAALLSLALFSAGNLLRAGREEK</sequence>
<reference evidence="8 9" key="1">
    <citation type="submission" date="2019-08" db="EMBL/GenBank/DDBJ databases">
        <title>In-depth cultivation of the pig gut microbiome towards novel bacterial diversity and tailored functional studies.</title>
        <authorList>
            <person name="Wylensek D."/>
            <person name="Hitch T.C.A."/>
            <person name="Clavel T."/>
        </authorList>
    </citation>
    <scope>NUCLEOTIDE SEQUENCE [LARGE SCALE GENOMIC DNA]</scope>
    <source>
        <strain evidence="8 9">SM-530-WT-4B</strain>
    </source>
</reference>
<keyword evidence="5 7" id="KW-1133">Transmembrane helix</keyword>
<feature type="transmembrane region" description="Helical" evidence="7">
    <location>
        <begin position="145"/>
        <end position="162"/>
    </location>
</feature>
<dbReference type="InterPro" id="IPR052518">
    <property type="entry name" value="CHR_Transporter"/>
</dbReference>
<comment type="caution">
    <text evidence="8">The sequence shown here is derived from an EMBL/GenBank/DDBJ whole genome shotgun (WGS) entry which is preliminary data.</text>
</comment>
<dbReference type="PANTHER" id="PTHR43663:SF1">
    <property type="entry name" value="CHROMATE TRANSPORTER"/>
    <property type="match status" value="1"/>
</dbReference>
<feature type="transmembrane region" description="Helical" evidence="7">
    <location>
        <begin position="168"/>
        <end position="187"/>
    </location>
</feature>
<evidence type="ECO:0000256" key="3">
    <source>
        <dbReference type="ARBA" id="ARBA00022475"/>
    </source>
</evidence>
<dbReference type="Pfam" id="PF02417">
    <property type="entry name" value="Chromate_transp"/>
    <property type="match status" value="1"/>
</dbReference>
<evidence type="ECO:0000256" key="7">
    <source>
        <dbReference type="SAM" id="Phobius"/>
    </source>
</evidence>
<name>A0A6L5YES0_9BACT</name>
<dbReference type="RefSeq" id="WP_154529672.1">
    <property type="nucleotide sequence ID" value="NZ_JAXDZJ010000083.1"/>
</dbReference>
<gene>
    <name evidence="8" type="ORF">FYJ74_11270</name>
</gene>
<dbReference type="GO" id="GO:0015109">
    <property type="term" value="F:chromate transmembrane transporter activity"/>
    <property type="evidence" value="ECO:0007669"/>
    <property type="project" value="InterPro"/>
</dbReference>
<protein>
    <submittedName>
        <fullName evidence="8">Chromate transporter</fullName>
    </submittedName>
</protein>
<evidence type="ECO:0000256" key="1">
    <source>
        <dbReference type="ARBA" id="ARBA00004651"/>
    </source>
</evidence>